<dbReference type="SUPFAM" id="SSF50249">
    <property type="entry name" value="Nucleic acid-binding proteins"/>
    <property type="match status" value="1"/>
</dbReference>
<dbReference type="InParanoid" id="A0A2K1QN57"/>
<dbReference type="AlphaFoldDB" id="A0A2K1QN57"/>
<evidence type="ECO:0000313" key="3">
    <source>
        <dbReference type="Proteomes" id="UP000243797"/>
    </source>
</evidence>
<dbReference type="Proteomes" id="UP000243797">
    <property type="component" value="Unassembled WGS sequence"/>
</dbReference>
<evidence type="ECO:0000256" key="1">
    <source>
        <dbReference type="SAM" id="MobiDB-lite"/>
    </source>
</evidence>
<name>A0A2K1QN57_9PEZI</name>
<proteinExistence type="predicted"/>
<comment type="caution">
    <text evidence="2">The sequence shown here is derived from an EMBL/GenBank/DDBJ whole genome shotgun (WGS) entry which is preliminary data.</text>
</comment>
<dbReference type="InterPro" id="IPR012340">
    <property type="entry name" value="NA-bd_OB-fold"/>
</dbReference>
<dbReference type="OrthoDB" id="5378679at2759"/>
<protein>
    <submittedName>
        <fullName evidence="2">Uncharacterized protein</fullName>
    </submittedName>
</protein>
<sequence length="361" mass="38996">MTPVSRIKFFTGAPTSSQLVWDMDALPADVLPAFRSAETACSEPAPTLTSSLQVNWRSVILDGRAFIQTPRKDCEFHDTLALKSTLLDDVTDDFIEHSLAVLDKIESSQLAQHPGDDSTIDDDTTASILASFPSTDGSSVFAECAAPAAASDTFIRGPITPLSNLPLAKHLLRLQPQTITVNLIVGIISVTVPRTVYVRKGDYEMEVLEITVADETKAGFSITVWLSPIPSPAAKAKVTAHSALRETVAALRSGDVVCVSRLALAAYNGQVYGQTLNRRASGIITSFSKVDTDRAIGQDMSSDLKLKIEKVAAWVDRFVGMKTMGATRKRKTQANGLPETGISPRKVPRLQQDWLPDDSPS</sequence>
<accession>A0A2K1QN57</accession>
<dbReference type="Gene3D" id="2.40.50.140">
    <property type="entry name" value="Nucleic acid-binding proteins"/>
    <property type="match status" value="1"/>
</dbReference>
<feature type="region of interest" description="Disordered" evidence="1">
    <location>
        <begin position="326"/>
        <end position="361"/>
    </location>
</feature>
<keyword evidence="3" id="KW-1185">Reference proteome</keyword>
<evidence type="ECO:0000313" key="2">
    <source>
        <dbReference type="EMBL" id="PNS16557.1"/>
    </source>
</evidence>
<dbReference type="EMBL" id="NKHZ01000057">
    <property type="protein sequence ID" value="PNS16557.1"/>
    <property type="molecule type" value="Genomic_DNA"/>
</dbReference>
<reference evidence="2 3" key="1">
    <citation type="submission" date="2017-06" db="EMBL/GenBank/DDBJ databases">
        <title>Draft genome sequence of a variant of Elsinoe murrayae.</title>
        <authorList>
            <person name="Cheng Q."/>
        </authorList>
    </citation>
    <scope>NUCLEOTIDE SEQUENCE [LARGE SCALE GENOMIC DNA]</scope>
    <source>
        <strain evidence="2 3">CQ-2017a</strain>
    </source>
</reference>
<organism evidence="2 3">
    <name type="scientific">Sphaceloma murrayae</name>
    <dbReference type="NCBI Taxonomy" id="2082308"/>
    <lineage>
        <taxon>Eukaryota</taxon>
        <taxon>Fungi</taxon>
        <taxon>Dikarya</taxon>
        <taxon>Ascomycota</taxon>
        <taxon>Pezizomycotina</taxon>
        <taxon>Dothideomycetes</taxon>
        <taxon>Dothideomycetidae</taxon>
        <taxon>Myriangiales</taxon>
        <taxon>Elsinoaceae</taxon>
        <taxon>Sphaceloma</taxon>
    </lineage>
</organism>
<gene>
    <name evidence="2" type="ORF">CAC42_57</name>
</gene>